<reference evidence="2" key="1">
    <citation type="submission" date="2020-11" db="EMBL/GenBank/DDBJ databases">
        <authorList>
            <person name="Tran Van P."/>
        </authorList>
    </citation>
    <scope>NUCLEOTIDE SEQUENCE</scope>
</reference>
<keyword evidence="1" id="KW-1133">Transmembrane helix</keyword>
<dbReference type="AlphaFoldDB" id="A0A7R9JZE7"/>
<dbReference type="EMBL" id="OE841409">
    <property type="protein sequence ID" value="CAD7595592.1"/>
    <property type="molecule type" value="Genomic_DNA"/>
</dbReference>
<organism evidence="2">
    <name type="scientific">Timema genevievae</name>
    <name type="common">Walking stick</name>
    <dbReference type="NCBI Taxonomy" id="629358"/>
    <lineage>
        <taxon>Eukaryota</taxon>
        <taxon>Metazoa</taxon>
        <taxon>Ecdysozoa</taxon>
        <taxon>Arthropoda</taxon>
        <taxon>Hexapoda</taxon>
        <taxon>Insecta</taxon>
        <taxon>Pterygota</taxon>
        <taxon>Neoptera</taxon>
        <taxon>Polyneoptera</taxon>
        <taxon>Phasmatodea</taxon>
        <taxon>Timematodea</taxon>
        <taxon>Timematoidea</taxon>
        <taxon>Timematidae</taxon>
        <taxon>Timema</taxon>
    </lineage>
</organism>
<keyword evidence="1" id="KW-0812">Transmembrane</keyword>
<feature type="transmembrane region" description="Helical" evidence="1">
    <location>
        <begin position="288"/>
        <end position="313"/>
    </location>
</feature>
<gene>
    <name evidence="2" type="ORF">TGEB3V08_LOCUS6102</name>
</gene>
<evidence type="ECO:0000256" key="1">
    <source>
        <dbReference type="SAM" id="Phobius"/>
    </source>
</evidence>
<protein>
    <submittedName>
        <fullName evidence="2">Uncharacterized protein</fullName>
    </submittedName>
</protein>
<sequence length="316" mass="35550">MSSPPRKKINMSKDANIIELSKCVVGTFSKHNPQIEIPTTMTQSEERQFLENIARAYCLLLDEHRDLLPQYLDQDAVLDWFGRPIAGKDNIEGYFRYNIHNSVHSFTSIQPSGPTQSRRRVVHDSTPLSSTSYMSPLEIRSEDLVSTLDFNSLSFNEGNTLEPVFTTPTMTAKLENGQGDGPAILKPSPALHASRFFEARGTIKFSFKPELKRATLKNAKALSGTKDWERTCKVHISYRITDQDTDYSCPELGAFKICQMIYQDNNKIPAMAKKGVYRVNLTVHYVTGLLSVVAALVMACNLWLVPLLCVCALPRR</sequence>
<accession>A0A7R9JZE7</accession>
<proteinExistence type="predicted"/>
<evidence type="ECO:0000313" key="2">
    <source>
        <dbReference type="EMBL" id="CAD7595592.1"/>
    </source>
</evidence>
<name>A0A7R9JZE7_TIMGE</name>
<keyword evidence="1" id="KW-0472">Membrane</keyword>